<dbReference type="OrthoDB" id="5120463at2"/>
<comment type="caution">
    <text evidence="2">The sequence shown here is derived from an EMBL/GenBank/DDBJ whole genome shotgun (WGS) entry which is preliminary data.</text>
</comment>
<reference evidence="2 3" key="1">
    <citation type="submission" date="2017-04" db="EMBL/GenBank/DDBJ databases">
        <title>Comparative genome analysis of Subtercola boreus.</title>
        <authorList>
            <person name="Cho Y.-J."/>
            <person name="Cho A."/>
            <person name="Kim O.-S."/>
            <person name="Lee J.-I."/>
        </authorList>
    </citation>
    <scope>NUCLEOTIDE SEQUENCE [LARGE SCALE GENOMIC DNA]</scope>
    <source>
        <strain evidence="2 3">P28004</strain>
    </source>
</reference>
<accession>A0A3E0WD34</accession>
<organism evidence="2 3">
    <name type="scientific">Subtercola boreus</name>
    <dbReference type="NCBI Taxonomy" id="120213"/>
    <lineage>
        <taxon>Bacteria</taxon>
        <taxon>Bacillati</taxon>
        <taxon>Actinomycetota</taxon>
        <taxon>Actinomycetes</taxon>
        <taxon>Micrococcales</taxon>
        <taxon>Microbacteriaceae</taxon>
        <taxon>Subtercola</taxon>
    </lineage>
</organism>
<dbReference type="EMBL" id="NBXE01000008">
    <property type="protein sequence ID" value="RFA28812.1"/>
    <property type="molecule type" value="Genomic_DNA"/>
</dbReference>
<keyword evidence="1" id="KW-1133">Transmembrane helix</keyword>
<feature type="transmembrane region" description="Helical" evidence="1">
    <location>
        <begin position="26"/>
        <end position="47"/>
    </location>
</feature>
<feature type="transmembrane region" description="Helical" evidence="1">
    <location>
        <begin position="67"/>
        <end position="87"/>
    </location>
</feature>
<dbReference type="RefSeq" id="WP_116417603.1">
    <property type="nucleotide sequence ID" value="NZ_NBXC01000008.1"/>
</dbReference>
<gene>
    <name evidence="2" type="ORF">B7R25_03600</name>
</gene>
<name>A0A3E0WD34_9MICO</name>
<feature type="transmembrane region" description="Helical" evidence="1">
    <location>
        <begin position="99"/>
        <end position="119"/>
    </location>
</feature>
<evidence type="ECO:0000256" key="1">
    <source>
        <dbReference type="SAM" id="Phobius"/>
    </source>
</evidence>
<protein>
    <submittedName>
        <fullName evidence="2">Uncharacterized protein</fullName>
    </submittedName>
</protein>
<proteinExistence type="predicted"/>
<sequence>MTSASAAPSADSLPAPRPIKHVRGRAGWIVAVVFAFLYALAAFQGLSNFIGLTQSFSTVGVVMPGNALIALIGLIAAPILVFALVLWGTRRARTVSAVLVYLVGFAVVAVITLDLQSLYRSIVPFIIPV</sequence>
<keyword evidence="1" id="KW-0472">Membrane</keyword>
<evidence type="ECO:0000313" key="2">
    <source>
        <dbReference type="EMBL" id="RFA28812.1"/>
    </source>
</evidence>
<dbReference type="Proteomes" id="UP000257080">
    <property type="component" value="Unassembled WGS sequence"/>
</dbReference>
<dbReference type="AlphaFoldDB" id="A0A3E0WD34"/>
<keyword evidence="1" id="KW-0812">Transmembrane</keyword>
<evidence type="ECO:0000313" key="3">
    <source>
        <dbReference type="Proteomes" id="UP000257080"/>
    </source>
</evidence>